<evidence type="ECO:0000313" key="3">
    <source>
        <dbReference type="EMBL" id="KAK5092982.1"/>
    </source>
</evidence>
<dbReference type="Proteomes" id="UP001345013">
    <property type="component" value="Unassembled WGS sequence"/>
</dbReference>
<proteinExistence type="predicted"/>
<evidence type="ECO:0000313" key="4">
    <source>
        <dbReference type="Proteomes" id="UP001345013"/>
    </source>
</evidence>
<gene>
    <name evidence="3" type="ORF">LTR24_004641</name>
</gene>
<accession>A0ABR0KD09</accession>
<keyword evidence="4" id="KW-1185">Reference proteome</keyword>
<feature type="region of interest" description="Disordered" evidence="1">
    <location>
        <begin position="150"/>
        <end position="181"/>
    </location>
</feature>
<keyword evidence="2" id="KW-0812">Transmembrane</keyword>
<reference evidence="3 4" key="1">
    <citation type="submission" date="2023-08" db="EMBL/GenBank/DDBJ databases">
        <title>Black Yeasts Isolated from many extreme environments.</title>
        <authorList>
            <person name="Coleine C."/>
            <person name="Stajich J.E."/>
            <person name="Selbmann L."/>
        </authorList>
    </citation>
    <scope>NUCLEOTIDE SEQUENCE [LARGE SCALE GENOMIC DNA]</scope>
    <source>
        <strain evidence="3 4">CCFEE 5885</strain>
    </source>
</reference>
<sequence length="181" mass="20087">MAFSTLQRRQFDDGYDGHDGLLFGFFVLFMFGIITSITLVYFRRRRFAQRAALLPTHHGRGHQRSLTITTAPTYAGQDKVFVYDEKMNLIANSNGPPDSPVPEIRVTFPDEVDQSGQKLSGRVVVVRITDSGSVGMEPLAQEQLPAYQQADPGRFQSLDLNRIGGLREGSAAGPATQPRWS</sequence>
<protein>
    <submittedName>
        <fullName evidence="3">Uncharacterized protein</fullName>
    </submittedName>
</protein>
<comment type="caution">
    <text evidence="3">The sequence shown here is derived from an EMBL/GenBank/DDBJ whole genome shotgun (WGS) entry which is preliminary data.</text>
</comment>
<name>A0ABR0KD09_9EURO</name>
<organism evidence="3 4">
    <name type="scientific">Lithohypha guttulata</name>
    <dbReference type="NCBI Taxonomy" id="1690604"/>
    <lineage>
        <taxon>Eukaryota</taxon>
        <taxon>Fungi</taxon>
        <taxon>Dikarya</taxon>
        <taxon>Ascomycota</taxon>
        <taxon>Pezizomycotina</taxon>
        <taxon>Eurotiomycetes</taxon>
        <taxon>Chaetothyriomycetidae</taxon>
        <taxon>Chaetothyriales</taxon>
        <taxon>Trichomeriaceae</taxon>
        <taxon>Lithohypha</taxon>
    </lineage>
</organism>
<keyword evidence="2" id="KW-1133">Transmembrane helix</keyword>
<evidence type="ECO:0000256" key="1">
    <source>
        <dbReference type="SAM" id="MobiDB-lite"/>
    </source>
</evidence>
<dbReference type="EMBL" id="JAVRRG010000049">
    <property type="protein sequence ID" value="KAK5092982.1"/>
    <property type="molecule type" value="Genomic_DNA"/>
</dbReference>
<keyword evidence="2" id="KW-0472">Membrane</keyword>
<feature type="transmembrane region" description="Helical" evidence="2">
    <location>
        <begin position="20"/>
        <end position="42"/>
    </location>
</feature>
<evidence type="ECO:0000256" key="2">
    <source>
        <dbReference type="SAM" id="Phobius"/>
    </source>
</evidence>